<dbReference type="PATRIC" id="fig|547559.17.peg.4153"/>
<keyword evidence="1" id="KW-0614">Plasmid</keyword>
<dbReference type="RefSeq" id="WP_004268216.1">
    <property type="nucleotide sequence ID" value="NC_013925.1"/>
</dbReference>
<evidence type="ECO:0000313" key="1">
    <source>
        <dbReference type="EMBL" id="ADD07746.1"/>
    </source>
</evidence>
<evidence type="ECO:0000313" key="3">
    <source>
        <dbReference type="Proteomes" id="UP000001879"/>
    </source>
</evidence>
<reference evidence="3" key="1">
    <citation type="submission" date="2010-02" db="EMBL/GenBank/DDBJ databases">
        <title>Complete sequence of plasmid 3 of Natrialba magadii ATCC 43099.</title>
        <authorList>
            <consortium name="US DOE Joint Genome Institute"/>
            <person name="Lucas S."/>
            <person name="Copeland A."/>
            <person name="Lapidus A."/>
            <person name="Cheng J.-F."/>
            <person name="Bruce D."/>
            <person name="Goodwin L."/>
            <person name="Pitluck S."/>
            <person name="Davenport K."/>
            <person name="Saunders E."/>
            <person name="Detter J.C."/>
            <person name="Han C."/>
            <person name="Tapia R."/>
            <person name="Land M."/>
            <person name="Hauser L."/>
            <person name="Kyrpides N."/>
            <person name="Mikhailova N."/>
            <person name="De Castro R.E."/>
            <person name="Maupin-Furlow J.A."/>
            <person name="Woyke T."/>
        </authorList>
    </citation>
    <scope>NUCLEOTIDE SEQUENCE [LARGE SCALE GENOMIC DNA]</scope>
    <source>
        <strain evidence="3">ATCC 43099 / DSM 3394 / CCM 3739 / CIP 104546 / IAM 13178 / JCM 8861 / NBRC 102185 / NCIMB 2190 / MS3</strain>
        <plasmid evidence="3">pNMAG03</plasmid>
    </source>
</reference>
<dbReference type="AlphaFoldDB" id="D3T2D7"/>
<proteinExistence type="predicted"/>
<evidence type="ECO:0000313" key="4">
    <source>
        <dbReference type="Proteomes" id="UP000011543"/>
    </source>
</evidence>
<organism evidence="1 3">
    <name type="scientific">Natrialba magadii (strain ATCC 43099 / DSM 3394 / CCM 3739 / CIP 104546 / IAM 13178 / JCM 8861 / NBRC 102185 / NCIMB 2190 / MS3)</name>
    <name type="common">Natronobacterium magadii</name>
    <dbReference type="NCBI Taxonomy" id="547559"/>
    <lineage>
        <taxon>Archaea</taxon>
        <taxon>Methanobacteriati</taxon>
        <taxon>Methanobacteriota</taxon>
        <taxon>Stenosarchaea group</taxon>
        <taxon>Halobacteria</taxon>
        <taxon>Halobacteriales</taxon>
        <taxon>Natrialbaceae</taxon>
        <taxon>Natrialba</taxon>
    </lineage>
</organism>
<reference evidence="1 3" key="2">
    <citation type="journal article" date="2012" name="BMC Genomics">
        <title>A comparative genomics perspective on the genetic content of the alkaliphilic haloarchaeon Natrialba magadii ATCC 43099T.</title>
        <authorList>
            <person name="Siddaramappa S."/>
            <person name="Challacombe J.F."/>
            <person name="Decastro R.E."/>
            <person name="Pfeiffer F."/>
            <person name="Sastre D.E."/>
            <person name="Gimenez M.I."/>
            <person name="Paggi R.A."/>
            <person name="Detter J.C."/>
            <person name="Davenport K.W."/>
            <person name="Goodwin L.A."/>
            <person name="Kyrpides N."/>
            <person name="Tapia R."/>
            <person name="Pitluck S."/>
            <person name="Lucas S."/>
            <person name="Woyke T."/>
            <person name="Maupin-Furlow J.A."/>
        </authorList>
    </citation>
    <scope>NUCLEOTIDE SEQUENCE [LARGE SCALE GENOMIC DNA]</scope>
    <source>
        <strain evidence="1">ATCC 43099</strain>
        <strain evidence="3">ATCC 43099 / DSM 3394 / CCM 3739 / CIP 104546 / IAM 13178 / JCM 8861 / NBRC 102185 / NCIMB 2190 / MS3</strain>
    </source>
</reference>
<dbReference type="KEGG" id="nmg:Nmag_4238"/>
<name>D3T2D7_NATMM</name>
<dbReference type="EMBL" id="CP001935">
    <property type="protein sequence ID" value="ADD07746.1"/>
    <property type="molecule type" value="Genomic_DNA"/>
</dbReference>
<keyword evidence="3" id="KW-1185">Reference proteome</keyword>
<gene>
    <name evidence="1" type="ordered locus">Nmag_4238</name>
    <name evidence="2" type="ORF">C500_21055</name>
</gene>
<dbReference type="HOGENOM" id="CLU_2730519_0_0_2"/>
<reference evidence="1" key="4">
    <citation type="submission" date="2016-09" db="EMBL/GenBank/DDBJ databases">
        <authorList>
            <person name="Pfeiffer F."/>
        </authorList>
    </citation>
    <scope>NUCLEOTIDE SEQUENCE</scope>
    <source>
        <strain evidence="1">ATCC 43099</strain>
        <plasmid evidence="1">pNMAG03</plasmid>
    </source>
</reference>
<geneLocation type="plasmid" evidence="1 3">
    <name>pNMAG03</name>
</geneLocation>
<dbReference type="EMBL" id="AOHS01000065">
    <property type="protein sequence ID" value="ELY22993.1"/>
    <property type="molecule type" value="Genomic_DNA"/>
</dbReference>
<evidence type="ECO:0000313" key="2">
    <source>
        <dbReference type="EMBL" id="ELY22993.1"/>
    </source>
</evidence>
<sequence>MTDFTLDTDGTDLVSNPLEDMMRRHHEDVERAYHLGLLHGINAQSMAEAKRDVMSFEDYPWSPEPERDRDA</sequence>
<dbReference type="Proteomes" id="UP000011543">
    <property type="component" value="Unassembled WGS sequence"/>
</dbReference>
<dbReference type="GeneID" id="8826866"/>
<protein>
    <submittedName>
        <fullName evidence="1">Virus protein phiCh1-VP85</fullName>
    </submittedName>
</protein>
<reference evidence="2 4" key="3">
    <citation type="journal article" date="2014" name="PLoS Genet.">
        <title>Phylogenetically driven sequencing of extremely halophilic archaea reveals strategies for static and dynamic osmo-response.</title>
        <authorList>
            <person name="Becker E.A."/>
            <person name="Seitzer P.M."/>
            <person name="Tritt A."/>
            <person name="Larsen D."/>
            <person name="Krusor M."/>
            <person name="Yao A.I."/>
            <person name="Wu D."/>
            <person name="Madern D."/>
            <person name="Eisen J.A."/>
            <person name="Darling A.E."/>
            <person name="Facciotti M.T."/>
        </authorList>
    </citation>
    <scope>NUCLEOTIDE SEQUENCE [LARGE SCALE GENOMIC DNA]</scope>
    <source>
        <strain evidence="4">ATCC 43099 / DSM 3394 / CCM 3739 / CIP 104546 / IAM 13178 / JCM 8861 / NBRC 102185 / NCIMB 2190 / MS3</strain>
        <strain evidence="2">MS-3</strain>
    </source>
</reference>
<accession>D3T2D7</accession>
<dbReference type="Proteomes" id="UP000001879">
    <property type="component" value="Plasmid pNMAG03"/>
</dbReference>